<dbReference type="GeneID" id="60808820"/>
<dbReference type="OrthoDB" id="9804157at2"/>
<evidence type="ECO:0000256" key="1">
    <source>
        <dbReference type="SAM" id="MobiDB-lite"/>
    </source>
</evidence>
<reference evidence="3 4" key="1">
    <citation type="submission" date="2018-01" db="EMBL/GenBank/DDBJ databases">
        <title>Twenty Corynebacterium bovis Genomes.</title>
        <authorList>
            <person name="Gulvik C.A."/>
        </authorList>
    </citation>
    <scope>NUCLEOTIDE SEQUENCE [LARGE SCALE GENOMIC DNA]</scope>
    <source>
        <strain evidence="3 4">F6900</strain>
    </source>
</reference>
<evidence type="ECO:0000313" key="3">
    <source>
        <dbReference type="EMBL" id="RRO86236.1"/>
    </source>
</evidence>
<dbReference type="InterPro" id="IPR002871">
    <property type="entry name" value="NIF_FeS_clus_asmbl_NifU_N"/>
</dbReference>
<gene>
    <name evidence="3" type="ORF">CXF48_07400</name>
</gene>
<dbReference type="Gene3D" id="3.90.1010.10">
    <property type="match status" value="1"/>
</dbReference>
<feature type="domain" description="NIF system FeS cluster assembly NifU N-terminal" evidence="2">
    <location>
        <begin position="6"/>
        <end position="129"/>
    </location>
</feature>
<dbReference type="Proteomes" id="UP000276526">
    <property type="component" value="Unassembled WGS sequence"/>
</dbReference>
<dbReference type="AlphaFoldDB" id="A0A3R8R1L8"/>
<dbReference type="PANTHER" id="PTHR10093">
    <property type="entry name" value="IRON-SULFUR CLUSTER ASSEMBLY ENZYME NIFU HOMOLOG"/>
    <property type="match status" value="1"/>
</dbReference>
<sequence length="184" mass="19369">MKLEQMYQEVILDHYKHPQHAGLREPFEAEVHHVNTSCGDELTLRVHLSEDGRTVEDVSYDAVGCSISQASTSVMAEELVGATVDDAFGKLHEFERMVTSRGSVEGDADVIGDGVAFAGVSKYPARVKCALLGWKAFEAAAYDAGARPAATTDTTPSGDLSSDSDSDADTAGGASGPRGTTTEG</sequence>
<proteinExistence type="predicted"/>
<dbReference type="RefSeq" id="WP_010265019.1">
    <property type="nucleotide sequence ID" value="NZ_CP066067.1"/>
</dbReference>
<dbReference type="GO" id="GO:0005506">
    <property type="term" value="F:iron ion binding"/>
    <property type="evidence" value="ECO:0007669"/>
    <property type="project" value="InterPro"/>
</dbReference>
<feature type="region of interest" description="Disordered" evidence="1">
    <location>
        <begin position="145"/>
        <end position="184"/>
    </location>
</feature>
<dbReference type="GO" id="GO:0051536">
    <property type="term" value="F:iron-sulfur cluster binding"/>
    <property type="evidence" value="ECO:0007669"/>
    <property type="project" value="InterPro"/>
</dbReference>
<name>A0A3R8R1L8_9CORY</name>
<organism evidence="3 4">
    <name type="scientific">Corynebacterium bovis</name>
    <dbReference type="NCBI Taxonomy" id="36808"/>
    <lineage>
        <taxon>Bacteria</taxon>
        <taxon>Bacillati</taxon>
        <taxon>Actinomycetota</taxon>
        <taxon>Actinomycetes</taxon>
        <taxon>Mycobacteriales</taxon>
        <taxon>Corynebacteriaceae</taxon>
        <taxon>Corynebacterium</taxon>
    </lineage>
</organism>
<dbReference type="SUPFAM" id="SSF82649">
    <property type="entry name" value="SufE/NifU"/>
    <property type="match status" value="1"/>
</dbReference>
<dbReference type="NCBIfam" id="TIGR01994">
    <property type="entry name" value="SUF_scaf_2"/>
    <property type="match status" value="1"/>
</dbReference>
<feature type="compositionally biased region" description="Low complexity" evidence="1">
    <location>
        <begin position="145"/>
        <end position="161"/>
    </location>
</feature>
<dbReference type="EMBL" id="PQNK01000011">
    <property type="protein sequence ID" value="RRO86236.1"/>
    <property type="molecule type" value="Genomic_DNA"/>
</dbReference>
<evidence type="ECO:0000313" key="4">
    <source>
        <dbReference type="Proteomes" id="UP000276526"/>
    </source>
</evidence>
<dbReference type="GO" id="GO:0016226">
    <property type="term" value="P:iron-sulfur cluster assembly"/>
    <property type="evidence" value="ECO:0007669"/>
    <property type="project" value="InterPro"/>
</dbReference>
<evidence type="ECO:0000259" key="2">
    <source>
        <dbReference type="Pfam" id="PF01592"/>
    </source>
</evidence>
<dbReference type="Pfam" id="PF01592">
    <property type="entry name" value="NifU_N"/>
    <property type="match status" value="1"/>
</dbReference>
<protein>
    <submittedName>
        <fullName evidence="3">SUF system NifU family Fe-S cluster assembly protein</fullName>
    </submittedName>
</protein>
<dbReference type="CDD" id="cd06664">
    <property type="entry name" value="IscU_like"/>
    <property type="match status" value="1"/>
</dbReference>
<accession>A0A3R8R1L8</accession>
<comment type="caution">
    <text evidence="3">The sequence shown here is derived from an EMBL/GenBank/DDBJ whole genome shotgun (WGS) entry which is preliminary data.</text>
</comment>